<evidence type="ECO:0000256" key="1">
    <source>
        <dbReference type="SAM" id="MobiDB-lite"/>
    </source>
</evidence>
<protein>
    <recommendedName>
        <fullName evidence="4">Recombination protein F</fullName>
    </recommendedName>
</protein>
<feature type="region of interest" description="Disordered" evidence="1">
    <location>
        <begin position="340"/>
        <end position="379"/>
    </location>
</feature>
<dbReference type="STRING" id="53501.SAMN04488043_1062"/>
<evidence type="ECO:0000313" key="2">
    <source>
        <dbReference type="EMBL" id="CUH68396.1"/>
    </source>
</evidence>
<sequence>MLDTISDDVGKFYTALHPKESVDKVRLTMVGDEGVEFQYTFHGKETQPPRKYLSESHLNSLGVVLFLANARIFNKHAKFLVLDDIVTSFDTSHRRRLLRLLRDEFSDWQIIILTHENIWFDIIKREMGQHGWIFHEVRSDGANGILLENSPATLKEIIEQKKGKEDVTNDLRKLLELVLKNICQALEVRVAFRFNDINEKRMSDELISALRSTLKDKSPDLLDTQIFSDLPPARPRCSCRPLDIDFRDSNRRSPPKCGTCVTHQSYRTESPTTNVRLGAQLLASVCAIHGLVYALVSASLRAPPRGRYDRASCGSSSSPCVPGECRSGDNRTGAAFQRSLSSPCGLRGNPTGVRAGPSLGRHRQAGKPGAARCHDPASP</sequence>
<keyword evidence="3" id="KW-1185">Reference proteome</keyword>
<reference evidence="2 3" key="1">
    <citation type="submission" date="2015-09" db="EMBL/GenBank/DDBJ databases">
        <authorList>
            <consortium name="Swine Surveillance"/>
        </authorList>
    </citation>
    <scope>NUCLEOTIDE SEQUENCE [LARGE SCALE GENOMIC DNA]</scope>
    <source>
        <strain evidence="2 3">CECT 4357</strain>
    </source>
</reference>
<evidence type="ECO:0000313" key="3">
    <source>
        <dbReference type="Proteomes" id="UP000051587"/>
    </source>
</evidence>
<dbReference type="Proteomes" id="UP000051587">
    <property type="component" value="Unassembled WGS sequence"/>
</dbReference>
<proteinExistence type="predicted"/>
<dbReference type="Gene3D" id="3.40.50.300">
    <property type="entry name" value="P-loop containing nucleotide triphosphate hydrolases"/>
    <property type="match status" value="1"/>
</dbReference>
<evidence type="ECO:0008006" key="4">
    <source>
        <dbReference type="Google" id="ProtNLM"/>
    </source>
</evidence>
<dbReference type="EMBL" id="CYSA01000028">
    <property type="protein sequence ID" value="CUH68396.1"/>
    <property type="molecule type" value="Genomic_DNA"/>
</dbReference>
<accession>A0A0P1FK17</accession>
<gene>
    <name evidence="2" type="ORF">TG4357_03541</name>
</gene>
<dbReference type="SUPFAM" id="SSF52540">
    <property type="entry name" value="P-loop containing nucleoside triphosphate hydrolases"/>
    <property type="match status" value="1"/>
</dbReference>
<name>A0A0P1FK17_THAGE</name>
<organism evidence="2 3">
    <name type="scientific">Thalassovita gelatinovora</name>
    <name type="common">Thalassobius gelatinovorus</name>
    <dbReference type="NCBI Taxonomy" id="53501"/>
    <lineage>
        <taxon>Bacteria</taxon>
        <taxon>Pseudomonadati</taxon>
        <taxon>Pseudomonadota</taxon>
        <taxon>Alphaproteobacteria</taxon>
        <taxon>Rhodobacterales</taxon>
        <taxon>Roseobacteraceae</taxon>
        <taxon>Thalassovita</taxon>
    </lineage>
</organism>
<dbReference type="AlphaFoldDB" id="A0A0P1FK17"/>
<dbReference type="InterPro" id="IPR027417">
    <property type="entry name" value="P-loop_NTPase"/>
</dbReference>